<dbReference type="PANTHER" id="PTHR33164">
    <property type="entry name" value="TRANSCRIPTIONAL REGULATOR, MARR FAMILY"/>
    <property type="match status" value="1"/>
</dbReference>
<evidence type="ECO:0000256" key="3">
    <source>
        <dbReference type="ARBA" id="ARBA00023015"/>
    </source>
</evidence>
<dbReference type="InterPro" id="IPR036390">
    <property type="entry name" value="WH_DNA-bd_sf"/>
</dbReference>
<dbReference type="InterPro" id="IPR039422">
    <property type="entry name" value="MarR/SlyA-like"/>
</dbReference>
<dbReference type="SUPFAM" id="SSF46785">
    <property type="entry name" value="Winged helix' DNA-binding domain"/>
    <property type="match status" value="1"/>
</dbReference>
<dbReference type="InterPro" id="IPR000835">
    <property type="entry name" value="HTH_MarR-typ"/>
</dbReference>
<keyword evidence="5" id="KW-0804">Transcription</keyword>
<comment type="subcellular location">
    <subcellularLocation>
        <location evidence="1">Cytoplasm</location>
    </subcellularLocation>
</comment>
<keyword evidence="2" id="KW-0963">Cytoplasm</keyword>
<evidence type="ECO:0000313" key="8">
    <source>
        <dbReference type="Proteomes" id="UP001626536"/>
    </source>
</evidence>
<keyword evidence="3" id="KW-0805">Transcription regulation</keyword>
<dbReference type="InterPro" id="IPR055166">
    <property type="entry name" value="Transc_reg_Sar_Rot_HTH"/>
</dbReference>
<dbReference type="SMART" id="SM00347">
    <property type="entry name" value="HTH_MARR"/>
    <property type="match status" value="1"/>
</dbReference>
<evidence type="ECO:0000256" key="2">
    <source>
        <dbReference type="ARBA" id="ARBA00022490"/>
    </source>
</evidence>
<dbReference type="PROSITE" id="PS50995">
    <property type="entry name" value="HTH_MARR_2"/>
    <property type="match status" value="1"/>
</dbReference>
<keyword evidence="4" id="KW-0238">DNA-binding</keyword>
<sequence>MSEDDAMPRLDQQLCFAIYSTMHAVNKTYAPLLEGVGLTYPQYLVMLVLWEADDVTVKDIGERLQLDSGTLTPLLKRLEAMGLLHRARDPKDERQVRIKLAEKGDALRQKAKGIPGQIARAMGRPAEDLKALRKDLRKVRNALLGKRGKSDAKPHAG</sequence>
<evidence type="ECO:0000256" key="5">
    <source>
        <dbReference type="ARBA" id="ARBA00023163"/>
    </source>
</evidence>
<evidence type="ECO:0000256" key="4">
    <source>
        <dbReference type="ARBA" id="ARBA00023125"/>
    </source>
</evidence>
<organism evidence="7 8">
    <name type="scientific">Methylocapsa polymorpha</name>
    <dbReference type="NCBI Taxonomy" id="3080828"/>
    <lineage>
        <taxon>Bacteria</taxon>
        <taxon>Pseudomonadati</taxon>
        <taxon>Pseudomonadota</taxon>
        <taxon>Alphaproteobacteria</taxon>
        <taxon>Hyphomicrobiales</taxon>
        <taxon>Beijerinckiaceae</taxon>
        <taxon>Methylocapsa</taxon>
    </lineage>
</organism>
<dbReference type="Proteomes" id="UP001626536">
    <property type="component" value="Chromosome"/>
</dbReference>
<reference evidence="7 8" key="1">
    <citation type="submission" date="2023-10" db="EMBL/GenBank/DDBJ databases">
        <title>Novel methanotroph of the genus Methylocapsa from a subarctic wetland.</title>
        <authorList>
            <person name="Belova S.E."/>
            <person name="Oshkin I.Y."/>
            <person name="Miroshnikov K."/>
            <person name="Dedysh S.N."/>
        </authorList>
    </citation>
    <scope>NUCLEOTIDE SEQUENCE [LARGE SCALE GENOMIC DNA]</scope>
    <source>
        <strain evidence="7 8">RX1</strain>
    </source>
</reference>
<gene>
    <name evidence="7" type="ORF">RZS28_08685</name>
</gene>
<keyword evidence="8" id="KW-1185">Reference proteome</keyword>
<dbReference type="Gene3D" id="1.10.10.10">
    <property type="entry name" value="Winged helix-like DNA-binding domain superfamily/Winged helix DNA-binding domain"/>
    <property type="match status" value="1"/>
</dbReference>
<dbReference type="InterPro" id="IPR036388">
    <property type="entry name" value="WH-like_DNA-bd_sf"/>
</dbReference>
<dbReference type="Pfam" id="PF22381">
    <property type="entry name" value="Staph_reg_Sar_Rot"/>
    <property type="match status" value="1"/>
</dbReference>
<dbReference type="RefSeq" id="WP_407340908.1">
    <property type="nucleotide sequence ID" value="NZ_CP136862.1"/>
</dbReference>
<accession>A0ABZ0HVJ5</accession>
<evidence type="ECO:0000259" key="6">
    <source>
        <dbReference type="PROSITE" id="PS50995"/>
    </source>
</evidence>
<feature type="domain" description="HTH marR-type" evidence="6">
    <location>
        <begin position="11"/>
        <end position="141"/>
    </location>
</feature>
<dbReference type="EMBL" id="CP136862">
    <property type="protein sequence ID" value="WOJ91312.1"/>
    <property type="molecule type" value="Genomic_DNA"/>
</dbReference>
<evidence type="ECO:0000256" key="1">
    <source>
        <dbReference type="ARBA" id="ARBA00004496"/>
    </source>
</evidence>
<evidence type="ECO:0000313" key="7">
    <source>
        <dbReference type="EMBL" id="WOJ91312.1"/>
    </source>
</evidence>
<name>A0ABZ0HVJ5_9HYPH</name>
<protein>
    <submittedName>
        <fullName evidence="7">MarR family transcriptional regulator</fullName>
    </submittedName>
</protein>
<dbReference type="PRINTS" id="PR00598">
    <property type="entry name" value="HTHMARR"/>
</dbReference>
<proteinExistence type="predicted"/>
<dbReference type="PANTHER" id="PTHR33164:SF5">
    <property type="entry name" value="ORGANIC HYDROPEROXIDE RESISTANCE TRANSCRIPTIONAL REGULATOR"/>
    <property type="match status" value="1"/>
</dbReference>